<evidence type="ECO:0000313" key="1">
    <source>
        <dbReference type="EMBL" id="MDV6233230.1"/>
    </source>
</evidence>
<comment type="caution">
    <text evidence="1">The sequence shown here is derived from an EMBL/GenBank/DDBJ whole genome shotgun (WGS) entry which is preliminary data.</text>
</comment>
<evidence type="ECO:0000313" key="2">
    <source>
        <dbReference type="Proteomes" id="UP001185899"/>
    </source>
</evidence>
<keyword evidence="2" id="KW-1185">Reference proteome</keyword>
<dbReference type="Pfam" id="PF10604">
    <property type="entry name" value="Polyketide_cyc2"/>
    <property type="match status" value="1"/>
</dbReference>
<gene>
    <name evidence="1" type="ORF">R3P95_21960</name>
</gene>
<proteinExistence type="predicted"/>
<organism evidence="1 2">
    <name type="scientific">Rhodococcus cercidiphylli</name>
    <dbReference type="NCBI Taxonomy" id="489916"/>
    <lineage>
        <taxon>Bacteria</taxon>
        <taxon>Bacillati</taxon>
        <taxon>Actinomycetota</taxon>
        <taxon>Actinomycetes</taxon>
        <taxon>Mycobacteriales</taxon>
        <taxon>Nocardiaceae</taxon>
        <taxon>Rhodococcus</taxon>
    </lineage>
</organism>
<name>A0ABU4B414_9NOCA</name>
<reference evidence="1 2" key="1">
    <citation type="submission" date="2023-10" db="EMBL/GenBank/DDBJ databases">
        <title>Development of a sustainable strategy for remediation of hydrocarbon-contaminated territories based on the waste exchange concept.</title>
        <authorList>
            <person name="Krivoruchko A."/>
        </authorList>
    </citation>
    <scope>NUCLEOTIDE SEQUENCE [LARGE SCALE GENOMIC DNA]</scope>
    <source>
        <strain evidence="1 2">IEGM 1322</strain>
    </source>
</reference>
<dbReference type="InterPro" id="IPR023393">
    <property type="entry name" value="START-like_dom_sf"/>
</dbReference>
<dbReference type="EMBL" id="JAWLKE010000009">
    <property type="protein sequence ID" value="MDV6233230.1"/>
    <property type="molecule type" value="Genomic_DNA"/>
</dbReference>
<dbReference type="RefSeq" id="WP_183130279.1">
    <property type="nucleotide sequence ID" value="NZ_JAWLKE010000009.1"/>
</dbReference>
<sequence length="145" mass="15806">MLNIAMTQELPAPQDEVWATMSDVSTFEKWHALHEDWVETPPENLEVGSTMVEKIKIASITDTIEFRVESLRAPEELVLVGAGSTGSKIRLTMHCSTRGTGSVVTLELEVTSPLLFGVVGKALQGTFKKKLTATLTGLESYLATN</sequence>
<dbReference type="Proteomes" id="UP001185899">
    <property type="component" value="Unassembled WGS sequence"/>
</dbReference>
<dbReference type="Gene3D" id="3.30.530.20">
    <property type="match status" value="1"/>
</dbReference>
<protein>
    <submittedName>
        <fullName evidence="1">SRPBCC family protein</fullName>
    </submittedName>
</protein>
<dbReference type="InterPro" id="IPR019587">
    <property type="entry name" value="Polyketide_cyclase/dehydratase"/>
</dbReference>
<dbReference type="CDD" id="cd07812">
    <property type="entry name" value="SRPBCC"/>
    <property type="match status" value="1"/>
</dbReference>
<dbReference type="SUPFAM" id="SSF55961">
    <property type="entry name" value="Bet v1-like"/>
    <property type="match status" value="1"/>
</dbReference>
<accession>A0ABU4B414</accession>